<accession>A0A923HH16</accession>
<feature type="active site" description="Nucleophile" evidence="4">
    <location>
        <position position="78"/>
    </location>
</feature>
<dbReference type="RefSeq" id="WP_186911407.1">
    <property type="nucleotide sequence ID" value="NZ_JACOFV010000003.1"/>
</dbReference>
<evidence type="ECO:0000313" key="7">
    <source>
        <dbReference type="EMBL" id="MBC3861482.1"/>
    </source>
</evidence>
<feature type="short sequence motif" description="DGA/G" evidence="4">
    <location>
        <begin position="224"/>
        <end position="226"/>
    </location>
</feature>
<dbReference type="Pfam" id="PF01734">
    <property type="entry name" value="Patatin"/>
    <property type="match status" value="1"/>
</dbReference>
<feature type="short sequence motif" description="GXSXG" evidence="4">
    <location>
        <begin position="76"/>
        <end position="80"/>
    </location>
</feature>
<comment type="caution">
    <text evidence="7">The sequence shown here is derived from an EMBL/GenBank/DDBJ whole genome shotgun (WGS) entry which is preliminary data.</text>
</comment>
<evidence type="ECO:0000256" key="2">
    <source>
        <dbReference type="ARBA" id="ARBA00022963"/>
    </source>
</evidence>
<dbReference type="InterPro" id="IPR050301">
    <property type="entry name" value="NTE"/>
</dbReference>
<gene>
    <name evidence="7" type="ORF">H8K32_05160</name>
</gene>
<keyword evidence="2 4" id="KW-0442">Lipid degradation</keyword>
<dbReference type="CDD" id="cd07205">
    <property type="entry name" value="Pat_PNPLA6_PNPLA7_NTE1_like"/>
    <property type="match status" value="1"/>
</dbReference>
<feature type="chain" id="PRO_5037274884" evidence="5">
    <location>
        <begin position="25"/>
        <end position="751"/>
    </location>
</feature>
<evidence type="ECO:0000256" key="4">
    <source>
        <dbReference type="PROSITE-ProRule" id="PRU01161"/>
    </source>
</evidence>
<evidence type="ECO:0000256" key="1">
    <source>
        <dbReference type="ARBA" id="ARBA00022801"/>
    </source>
</evidence>
<name>A0A923HH16_9BURK</name>
<dbReference type="GO" id="GO:0016042">
    <property type="term" value="P:lipid catabolic process"/>
    <property type="evidence" value="ECO:0007669"/>
    <property type="project" value="UniProtKB-UniRule"/>
</dbReference>
<evidence type="ECO:0000256" key="5">
    <source>
        <dbReference type="SAM" id="SignalP"/>
    </source>
</evidence>
<feature type="active site" description="Proton acceptor" evidence="4">
    <location>
        <position position="224"/>
    </location>
</feature>
<organism evidence="7 8">
    <name type="scientific">Undibacterium jejuense</name>
    <dbReference type="NCBI Taxonomy" id="1344949"/>
    <lineage>
        <taxon>Bacteria</taxon>
        <taxon>Pseudomonadati</taxon>
        <taxon>Pseudomonadota</taxon>
        <taxon>Betaproteobacteria</taxon>
        <taxon>Burkholderiales</taxon>
        <taxon>Oxalobacteraceae</taxon>
        <taxon>Undibacterium</taxon>
    </lineage>
</organism>
<protein>
    <submittedName>
        <fullName evidence="7">Patatin-like phospholipase family protein</fullName>
    </submittedName>
</protein>
<keyword evidence="1 4" id="KW-0378">Hydrolase</keyword>
<dbReference type="PANTHER" id="PTHR14226">
    <property type="entry name" value="NEUROPATHY TARGET ESTERASE/SWISS CHEESE D.MELANOGASTER"/>
    <property type="match status" value="1"/>
</dbReference>
<keyword evidence="3 4" id="KW-0443">Lipid metabolism</keyword>
<feature type="signal peptide" evidence="5">
    <location>
        <begin position="1"/>
        <end position="24"/>
    </location>
</feature>
<evidence type="ECO:0000259" key="6">
    <source>
        <dbReference type="PROSITE" id="PS51635"/>
    </source>
</evidence>
<sequence length="751" mass="81789">MLLPRLYYSYAILCLLFISPLSIAQTNTNSSVDTNLPQNRPRIALVLSGGGARGFAHIGVLRALRQMRIPVDIVVGTSMGAVVGGAYAAGRTPEELEKTVHDTDWDNVLSDRPARTDLDFRRKEEDTLIPTRIEFAATKKGVFLPPAAAGNAALENALTQLLPEGMRDHPVNQLALPFRSAASDLLTGDLVELDNTPLLATMRASLAVPGVFAPVRIKEKLVVDGGLVSNLPVEMARAMGADIIIAVNVGTPLAKEHQLQSAVDVATQMLQILTEQNVQRSIKQLKSDDILISPSLDGISFLDFAQYPRAIKAGEKAVENLKEKLQNLSISQEKFSSYEEHRLYTGSITKTPITALPVAKIEVEGTQYINPIALISQTGLEEGQVLTQEQIRKATTRLYGRGDLDNVETMISDKEGERSVLIKPTESNSSRNRLRFGMELASNFSDENSFSLDLMHVASSLNSYGGELRTLAKIGSVRKFKTQFWQPLAPASQWYIAPAIEYSARNQNVYDSGVKIANREISNTSATFLVGRQFGNWGSLEAGIERGYRKINSELSSDPEQTFDPNLRFFDTTQIINFKVDTLNSLVFPTQGSYVNAIWQRSPSKVSGEPSTAESTISALRAFEYGDWSGHIYGEWSRTQNKDPDTPLGGFLRLSGLPTNSLNGDRSVFGRIVVARKIGALPSTVGGAIRFALSAEVGGTYGTTEPFSRGILKQAGSASLSVDTRFGPLFFGAGATRGAGSAVYLFLSPIW</sequence>
<dbReference type="Proteomes" id="UP000634011">
    <property type="component" value="Unassembled WGS sequence"/>
</dbReference>
<feature type="domain" description="PNPLA" evidence="6">
    <location>
        <begin position="45"/>
        <end position="237"/>
    </location>
</feature>
<dbReference type="SUPFAM" id="SSF52151">
    <property type="entry name" value="FabD/lysophospholipase-like"/>
    <property type="match status" value="1"/>
</dbReference>
<evidence type="ECO:0000256" key="3">
    <source>
        <dbReference type="ARBA" id="ARBA00023098"/>
    </source>
</evidence>
<dbReference type="InterPro" id="IPR016035">
    <property type="entry name" value="Acyl_Trfase/lysoPLipase"/>
</dbReference>
<dbReference type="Gene3D" id="3.40.1090.10">
    <property type="entry name" value="Cytosolic phospholipase A2 catalytic domain"/>
    <property type="match status" value="2"/>
</dbReference>
<keyword evidence="8" id="KW-1185">Reference proteome</keyword>
<dbReference type="InterPro" id="IPR002641">
    <property type="entry name" value="PNPLA_dom"/>
</dbReference>
<dbReference type="PROSITE" id="PS51635">
    <property type="entry name" value="PNPLA"/>
    <property type="match status" value="1"/>
</dbReference>
<dbReference type="Gene3D" id="3.10.20.310">
    <property type="entry name" value="membrane protein fhac"/>
    <property type="match status" value="1"/>
</dbReference>
<evidence type="ECO:0000313" key="8">
    <source>
        <dbReference type="Proteomes" id="UP000634011"/>
    </source>
</evidence>
<dbReference type="EMBL" id="JACOFV010000003">
    <property type="protein sequence ID" value="MBC3861482.1"/>
    <property type="molecule type" value="Genomic_DNA"/>
</dbReference>
<keyword evidence="5" id="KW-0732">Signal</keyword>
<proteinExistence type="predicted"/>
<dbReference type="AlphaFoldDB" id="A0A923HH16"/>
<dbReference type="PANTHER" id="PTHR14226:SF29">
    <property type="entry name" value="NEUROPATHY TARGET ESTERASE SWS"/>
    <property type="match status" value="1"/>
</dbReference>
<reference evidence="7" key="1">
    <citation type="submission" date="2020-08" db="EMBL/GenBank/DDBJ databases">
        <title>Novel species isolated from subtropical streams in China.</title>
        <authorList>
            <person name="Lu H."/>
        </authorList>
    </citation>
    <scope>NUCLEOTIDE SEQUENCE</scope>
    <source>
        <strain evidence="7">KACC 12607</strain>
    </source>
</reference>
<feature type="short sequence motif" description="GXGXXG" evidence="4">
    <location>
        <begin position="49"/>
        <end position="54"/>
    </location>
</feature>
<dbReference type="GO" id="GO:0016787">
    <property type="term" value="F:hydrolase activity"/>
    <property type="evidence" value="ECO:0007669"/>
    <property type="project" value="UniProtKB-UniRule"/>
</dbReference>